<dbReference type="Proteomes" id="UP000789706">
    <property type="component" value="Unassembled WGS sequence"/>
</dbReference>
<evidence type="ECO:0000313" key="3">
    <source>
        <dbReference type="Proteomes" id="UP000789706"/>
    </source>
</evidence>
<name>A0A9N8Z3R6_9GLOM</name>
<dbReference type="InterPro" id="IPR016024">
    <property type="entry name" value="ARM-type_fold"/>
</dbReference>
<comment type="caution">
    <text evidence="2">The sequence shown here is derived from an EMBL/GenBank/DDBJ whole genome shotgun (WGS) entry which is preliminary data.</text>
</comment>
<evidence type="ECO:0000259" key="1">
    <source>
        <dbReference type="Pfam" id="PF12660"/>
    </source>
</evidence>
<reference evidence="2" key="1">
    <citation type="submission" date="2021-06" db="EMBL/GenBank/DDBJ databases">
        <authorList>
            <person name="Kallberg Y."/>
            <person name="Tangrot J."/>
            <person name="Rosling A."/>
        </authorList>
    </citation>
    <scope>NUCLEOTIDE SEQUENCE</scope>
    <source>
        <strain evidence="2">AZ414A</strain>
    </source>
</reference>
<dbReference type="PANTHER" id="PTHR15496:SF2">
    <property type="entry name" value="GENERAL TRANSCRIPTION FACTOR 3C POLYPEPTIDE 4"/>
    <property type="match status" value="1"/>
</dbReference>
<dbReference type="PANTHER" id="PTHR15496">
    <property type="entry name" value="GENERAL TRANSCRIPTION FACTOR 3C POLYPEPTIDE 4 FAMILY"/>
    <property type="match status" value="1"/>
</dbReference>
<feature type="domain" description="Transcription factor IIIC putative zinc-finger" evidence="1">
    <location>
        <begin position="504"/>
        <end position="570"/>
    </location>
</feature>
<dbReference type="Pfam" id="PF12660">
    <property type="entry name" value="zf-TFIIIC"/>
    <property type="match status" value="1"/>
</dbReference>
<dbReference type="InterPro" id="IPR044230">
    <property type="entry name" value="GTF3C4"/>
</dbReference>
<dbReference type="InterPro" id="IPR024764">
    <property type="entry name" value="TFIIIC_Znf"/>
</dbReference>
<dbReference type="GO" id="GO:0000127">
    <property type="term" value="C:transcription factor TFIIIC complex"/>
    <property type="evidence" value="ECO:0007669"/>
    <property type="project" value="InterPro"/>
</dbReference>
<dbReference type="GO" id="GO:0006384">
    <property type="term" value="P:transcription initiation at RNA polymerase III promoter"/>
    <property type="evidence" value="ECO:0007669"/>
    <property type="project" value="InterPro"/>
</dbReference>
<dbReference type="GO" id="GO:0004402">
    <property type="term" value="F:histone acetyltransferase activity"/>
    <property type="evidence" value="ECO:0007669"/>
    <property type="project" value="InterPro"/>
</dbReference>
<protein>
    <submittedName>
        <fullName evidence="2">2785_t:CDS:1</fullName>
    </submittedName>
</protein>
<gene>
    <name evidence="2" type="ORF">DEBURN_LOCUS2956</name>
</gene>
<accession>A0A9N8Z3R6</accession>
<dbReference type="SUPFAM" id="SSF48371">
    <property type="entry name" value="ARM repeat"/>
    <property type="match status" value="1"/>
</dbReference>
<dbReference type="AlphaFoldDB" id="A0A9N8Z3R6"/>
<proteinExistence type="predicted"/>
<organism evidence="2 3">
    <name type="scientific">Diversispora eburnea</name>
    <dbReference type="NCBI Taxonomy" id="1213867"/>
    <lineage>
        <taxon>Eukaryota</taxon>
        <taxon>Fungi</taxon>
        <taxon>Fungi incertae sedis</taxon>
        <taxon>Mucoromycota</taxon>
        <taxon>Glomeromycotina</taxon>
        <taxon>Glomeromycetes</taxon>
        <taxon>Diversisporales</taxon>
        <taxon>Diversisporaceae</taxon>
        <taxon>Diversispora</taxon>
    </lineage>
</organism>
<dbReference type="EMBL" id="CAJVPK010000174">
    <property type="protein sequence ID" value="CAG8466767.1"/>
    <property type="molecule type" value="Genomic_DNA"/>
</dbReference>
<evidence type="ECO:0000313" key="2">
    <source>
        <dbReference type="EMBL" id="CAG8466767.1"/>
    </source>
</evidence>
<sequence>MELNNGDINSRPIILKCLHWSEDNQISVVSPPGVYIFTPLYKGRDIRGNGTCIRSAIVSYFSAKLMKGYPETFRCFTWSPLDPSSSARWIEIGHDQFTGSDDGSVCLWKVILTLFRVISSGIESVKTDISVSLYMKLSDEDRRVATIIKWYYETKEDYCSRLAIAKGLKIYERKSLLNIEHERPKTFMLPLSKGIVGINWNYDGKQLNVFLNEGNHITLTIPENNSGDENDNINESGNGLFSAVVFMLESPDDQYITDKFEFSYTTFVPIEEQRNKDLASSLVKIFKDRLEDGYLLDRMSITYLLWDVLEYCNLENEYEVKNSLFYQLVQACWDFYYQHKTTTTTISVNLISLNDNMTKVLVYLYSNTAKFRKELEPSFTDCLKKIEQHFLSQLLSIIVQCIQNGVSSNEALDQSFIIHWCDWILKYFPEDNNLIKLAKFCYEYLSSLDETCRIYGNLESEKELISSIMESSPSSSSSMMMITTTTTNKSTKKVNLPSRDLCPACICNKGHIWDLCSLTLNIISNKYVRSCSLCNRKTITISHLFNNEPTIFVKAIFAACEKCLYCGSSFIFRC</sequence>
<keyword evidence="3" id="KW-1185">Reference proteome</keyword>
<dbReference type="OrthoDB" id="6021743at2759"/>